<protein>
    <submittedName>
        <fullName evidence="1">Uncharacterized protein</fullName>
    </submittedName>
</protein>
<organism evidence="1 2">
    <name type="scientific">Pseudomonas prosekii</name>
    <dbReference type="NCBI Taxonomy" id="1148509"/>
    <lineage>
        <taxon>Bacteria</taxon>
        <taxon>Pseudomonadati</taxon>
        <taxon>Pseudomonadota</taxon>
        <taxon>Gammaproteobacteria</taxon>
        <taxon>Pseudomonadales</taxon>
        <taxon>Pseudomonadaceae</taxon>
        <taxon>Pseudomonas</taxon>
    </lineage>
</organism>
<proteinExistence type="predicted"/>
<reference evidence="1 2" key="1">
    <citation type="submission" date="2018-05" db="EMBL/GenBank/DDBJ databases">
        <title>Genome sequences of two Antarctic strains of Pseudomonas prosekii: insights into adaptation to extreme conditions.</title>
        <authorList>
            <person name="Snopkova K."/>
            <person name="Dufkova K."/>
            <person name="Cejkova D."/>
            <person name="Sedlacek I."/>
            <person name="Smajs D."/>
        </authorList>
    </citation>
    <scope>NUCLEOTIDE SEQUENCE [LARGE SCALE GENOMIC DNA]</scope>
    <source>
        <strain evidence="1 2">P2673</strain>
    </source>
</reference>
<accession>A0A2U2D5Q7</accession>
<evidence type="ECO:0000313" key="2">
    <source>
        <dbReference type="Proteomes" id="UP000245056"/>
    </source>
</evidence>
<comment type="caution">
    <text evidence="1">The sequence shown here is derived from an EMBL/GenBank/DDBJ whole genome shotgun (WGS) entry which is preliminary data.</text>
</comment>
<evidence type="ECO:0000313" key="1">
    <source>
        <dbReference type="EMBL" id="PWE42972.1"/>
    </source>
</evidence>
<gene>
    <name evidence="1" type="ORF">C9I49_17245</name>
</gene>
<dbReference type="EMBL" id="QFAW01000023">
    <property type="protein sequence ID" value="PWE42972.1"/>
    <property type="molecule type" value="Genomic_DNA"/>
</dbReference>
<dbReference type="AlphaFoldDB" id="A0A2U2D5Q7"/>
<sequence length="80" mass="8877">MLVRSGSCVFFRALSRASSLPHWIGERHRSPVGASLLAMAAPRLQGLTPNAPPPAVPWCTDAAAHRIRHGWRRFPRLCRP</sequence>
<dbReference type="Proteomes" id="UP000245056">
    <property type="component" value="Unassembled WGS sequence"/>
</dbReference>
<name>A0A2U2D5Q7_9PSED</name>